<accession>A0AA88IVL1</accession>
<evidence type="ECO:0000313" key="2">
    <source>
        <dbReference type="Proteomes" id="UP001187192"/>
    </source>
</evidence>
<dbReference type="AlphaFoldDB" id="A0AA88IVL1"/>
<protein>
    <submittedName>
        <fullName evidence="1">Uncharacterized protein</fullName>
    </submittedName>
</protein>
<reference evidence="1" key="1">
    <citation type="submission" date="2023-07" db="EMBL/GenBank/DDBJ databases">
        <title>draft genome sequence of fig (Ficus carica).</title>
        <authorList>
            <person name="Takahashi T."/>
            <person name="Nishimura K."/>
        </authorList>
    </citation>
    <scope>NUCLEOTIDE SEQUENCE</scope>
</reference>
<gene>
    <name evidence="1" type="ORF">TIFTF001_027777</name>
</gene>
<keyword evidence="2" id="KW-1185">Reference proteome</keyword>
<sequence>MTRIGLDRGNQVAVRECYFSTMKQASKDGTPKVETMTVYSRSPDEALDLQTNIEGRNSGRVKELIEIPDGECEEELCTSNICIKN</sequence>
<name>A0AA88IVL1_FICCA</name>
<dbReference type="Proteomes" id="UP001187192">
    <property type="component" value="Unassembled WGS sequence"/>
</dbReference>
<evidence type="ECO:0000313" key="1">
    <source>
        <dbReference type="EMBL" id="GMN58683.1"/>
    </source>
</evidence>
<dbReference type="EMBL" id="BTGU01000080">
    <property type="protein sequence ID" value="GMN58683.1"/>
    <property type="molecule type" value="Genomic_DNA"/>
</dbReference>
<proteinExistence type="predicted"/>
<organism evidence="1 2">
    <name type="scientific">Ficus carica</name>
    <name type="common">Common fig</name>
    <dbReference type="NCBI Taxonomy" id="3494"/>
    <lineage>
        <taxon>Eukaryota</taxon>
        <taxon>Viridiplantae</taxon>
        <taxon>Streptophyta</taxon>
        <taxon>Embryophyta</taxon>
        <taxon>Tracheophyta</taxon>
        <taxon>Spermatophyta</taxon>
        <taxon>Magnoliopsida</taxon>
        <taxon>eudicotyledons</taxon>
        <taxon>Gunneridae</taxon>
        <taxon>Pentapetalae</taxon>
        <taxon>rosids</taxon>
        <taxon>fabids</taxon>
        <taxon>Rosales</taxon>
        <taxon>Moraceae</taxon>
        <taxon>Ficeae</taxon>
        <taxon>Ficus</taxon>
    </lineage>
</organism>
<comment type="caution">
    <text evidence="1">The sequence shown here is derived from an EMBL/GenBank/DDBJ whole genome shotgun (WGS) entry which is preliminary data.</text>
</comment>